<proteinExistence type="predicted"/>
<reference evidence="2 3" key="1">
    <citation type="journal article" date="2015" name="Genome Announc.">
        <title>Expanding the biotechnology potential of lactobacilli through comparative genomics of 213 strains and associated genera.</title>
        <authorList>
            <person name="Sun Z."/>
            <person name="Harris H.M."/>
            <person name="McCann A."/>
            <person name="Guo C."/>
            <person name="Argimon S."/>
            <person name="Zhang W."/>
            <person name="Yang X."/>
            <person name="Jeffery I.B."/>
            <person name="Cooney J.C."/>
            <person name="Kagawa T.F."/>
            <person name="Liu W."/>
            <person name="Song Y."/>
            <person name="Salvetti E."/>
            <person name="Wrobel A."/>
            <person name="Rasinkangas P."/>
            <person name="Parkhill J."/>
            <person name="Rea M.C."/>
            <person name="O'Sullivan O."/>
            <person name="Ritari J."/>
            <person name="Douillard F.P."/>
            <person name="Paul Ross R."/>
            <person name="Yang R."/>
            <person name="Briner A.E."/>
            <person name="Felis G.E."/>
            <person name="de Vos W.M."/>
            <person name="Barrangou R."/>
            <person name="Klaenhammer T.R."/>
            <person name="Caufield P.W."/>
            <person name="Cui Y."/>
            <person name="Zhang H."/>
            <person name="O'Toole P.W."/>
        </authorList>
    </citation>
    <scope>NUCLEOTIDE SEQUENCE [LARGE SCALE GENOMIC DNA]</scope>
    <source>
        <strain evidence="2 3">DSM 23365</strain>
    </source>
</reference>
<gene>
    <name evidence="2" type="ORF">FD14_GL002627</name>
</gene>
<organism evidence="2 3">
    <name type="scientific">Secundilactobacillus similis DSM 23365 = JCM 2765</name>
    <dbReference type="NCBI Taxonomy" id="1423804"/>
    <lineage>
        <taxon>Bacteria</taxon>
        <taxon>Bacillati</taxon>
        <taxon>Bacillota</taxon>
        <taxon>Bacilli</taxon>
        <taxon>Lactobacillales</taxon>
        <taxon>Lactobacillaceae</taxon>
        <taxon>Secundilactobacillus</taxon>
    </lineage>
</organism>
<keyword evidence="1" id="KW-1133">Transmembrane helix</keyword>
<dbReference type="STRING" id="1423804.FD14_GL002627"/>
<feature type="transmembrane region" description="Helical" evidence="1">
    <location>
        <begin position="143"/>
        <end position="169"/>
    </location>
</feature>
<feature type="transmembrane region" description="Helical" evidence="1">
    <location>
        <begin position="73"/>
        <end position="94"/>
    </location>
</feature>
<feature type="transmembrane region" description="Helical" evidence="1">
    <location>
        <begin position="32"/>
        <end position="52"/>
    </location>
</feature>
<protein>
    <submittedName>
        <fullName evidence="2">Integral membrane protein</fullName>
    </submittedName>
</protein>
<feature type="transmembrane region" description="Helical" evidence="1">
    <location>
        <begin position="468"/>
        <end position="488"/>
    </location>
</feature>
<keyword evidence="1" id="KW-0472">Membrane</keyword>
<feature type="transmembrane region" description="Helical" evidence="1">
    <location>
        <begin position="442"/>
        <end position="461"/>
    </location>
</feature>
<name>A0A0R2ENP8_9LACO</name>
<keyword evidence="3" id="KW-1185">Reference proteome</keyword>
<feature type="transmembrane region" description="Helical" evidence="1">
    <location>
        <begin position="249"/>
        <end position="265"/>
    </location>
</feature>
<evidence type="ECO:0000256" key="1">
    <source>
        <dbReference type="SAM" id="Phobius"/>
    </source>
</evidence>
<feature type="transmembrane region" description="Helical" evidence="1">
    <location>
        <begin position="176"/>
        <end position="194"/>
    </location>
</feature>
<evidence type="ECO:0000313" key="3">
    <source>
        <dbReference type="Proteomes" id="UP000051442"/>
    </source>
</evidence>
<feature type="transmembrane region" description="Helical" evidence="1">
    <location>
        <begin position="200"/>
        <end position="217"/>
    </location>
</feature>
<feature type="transmembrane region" description="Helical" evidence="1">
    <location>
        <begin position="224"/>
        <end position="243"/>
    </location>
</feature>
<evidence type="ECO:0000313" key="2">
    <source>
        <dbReference type="EMBL" id="KRN17601.1"/>
    </source>
</evidence>
<dbReference type="OrthoDB" id="5695313at2"/>
<dbReference type="AlphaFoldDB" id="A0A0R2ENP8"/>
<feature type="transmembrane region" description="Helical" evidence="1">
    <location>
        <begin position="7"/>
        <end position="26"/>
    </location>
</feature>
<feature type="transmembrane region" description="Helical" evidence="1">
    <location>
        <begin position="415"/>
        <end position="436"/>
    </location>
</feature>
<sequence length="510" mass="57561">MQRVLKTTLNVIILFFLLITLAGAFASKNLNGQLLGIIGVIVVVLGYLTYLFRHRLTTFPKLPLGAKKVLTSPWLWGGLVVIYQLAILICLATDTGFDTGILKWAASSQEIDPETYLANYFSNYPNNLVLMFVERWIFKSVGMAHFTITLDAINLVFIDTAVILLAIFLKRHLKATHVQALVPLLFVLSPWLLLFYSDTTVLPFVAGILVLLDLLISRITTHPTVGWILVLGGGLGIVSWLAYALKPTAVILLIAAVIELIIYLLKNTAKIKYQHLAFAIIACGLTFGICQGGNQYFVKHQTFVPLNTNLKMLPSHFIMMGMNKDSNGGYSQDDFTYSAKQPTSKAQQAANMKQIKQRLSDFGVVGYLSFLVHKNYLNTNDGTLGWLNEGDFFSKPKFNHYEFLRSFFYTYGSRLRYYQTFSQLIWLGVLIGVLFSFIDGSFIARVLRLTVLGMLLYLLLFEGGRARYIIQFMPIIYSLAVIGWHHFIALTKEHPFLKLNLNQWFGQSKS</sequence>
<keyword evidence="1" id="KW-0812">Transmembrane</keyword>
<dbReference type="Proteomes" id="UP000051442">
    <property type="component" value="Unassembled WGS sequence"/>
</dbReference>
<dbReference type="RefSeq" id="WP_057152382.1">
    <property type="nucleotide sequence ID" value="NZ_AYZM01000173.1"/>
</dbReference>
<comment type="caution">
    <text evidence="2">The sequence shown here is derived from an EMBL/GenBank/DDBJ whole genome shotgun (WGS) entry which is preliminary data.</text>
</comment>
<accession>A0A0R2ENP8</accession>
<dbReference type="PATRIC" id="fig|1423804.4.peg.2839"/>
<dbReference type="EMBL" id="AYZM01000173">
    <property type="protein sequence ID" value="KRN17601.1"/>
    <property type="molecule type" value="Genomic_DNA"/>
</dbReference>